<dbReference type="AlphaFoldDB" id="A0A6P5WNY0"/>
<accession>A0A6P5WNY0</accession>
<dbReference type="RefSeq" id="XP_022717714.1">
    <property type="nucleotide sequence ID" value="XM_022861979.1"/>
</dbReference>
<evidence type="ECO:0000313" key="3">
    <source>
        <dbReference type="RefSeq" id="XP_022717714.1"/>
    </source>
</evidence>
<dbReference type="GO" id="GO:0043531">
    <property type="term" value="F:ADP binding"/>
    <property type="evidence" value="ECO:0007669"/>
    <property type="project" value="InterPro"/>
</dbReference>
<reference evidence="3" key="1">
    <citation type="submission" date="2025-08" db="UniProtKB">
        <authorList>
            <consortium name="RefSeq"/>
        </authorList>
    </citation>
    <scope>IDENTIFICATION</scope>
    <source>
        <tissue evidence="3">Fruit stalk</tissue>
    </source>
</reference>
<dbReference type="GeneID" id="111276191"/>
<dbReference type="InterPro" id="IPR027417">
    <property type="entry name" value="P-loop_NTPase"/>
</dbReference>
<gene>
    <name evidence="3" type="primary">LOC111276191</name>
</gene>
<dbReference type="Pfam" id="PF00931">
    <property type="entry name" value="NB-ARC"/>
    <property type="match status" value="1"/>
</dbReference>
<organism evidence="2 3">
    <name type="scientific">Durio zibethinus</name>
    <name type="common">Durian</name>
    <dbReference type="NCBI Taxonomy" id="66656"/>
    <lineage>
        <taxon>Eukaryota</taxon>
        <taxon>Viridiplantae</taxon>
        <taxon>Streptophyta</taxon>
        <taxon>Embryophyta</taxon>
        <taxon>Tracheophyta</taxon>
        <taxon>Spermatophyta</taxon>
        <taxon>Magnoliopsida</taxon>
        <taxon>eudicotyledons</taxon>
        <taxon>Gunneridae</taxon>
        <taxon>Pentapetalae</taxon>
        <taxon>rosids</taxon>
        <taxon>malvids</taxon>
        <taxon>Malvales</taxon>
        <taxon>Malvaceae</taxon>
        <taxon>Helicteroideae</taxon>
        <taxon>Durio</taxon>
    </lineage>
</organism>
<sequence>MPGAGKTSVKLVTNELLKDTNQFNIVVWITVTRKCGVIELQNKIAQAISAVISEDEDETIREGMLPEILAQKGRYVLILDDVLDNFSLEEVGIPEPTARVILSLSVPLVYDKPQHHVDEKFSVVHKIIQTQYRKIDETVLRKLPLPSNKEEKMLALSLLHFRLND</sequence>
<dbReference type="InterPro" id="IPR002182">
    <property type="entry name" value="NB-ARC"/>
</dbReference>
<proteinExistence type="predicted"/>
<dbReference type="Proteomes" id="UP000515121">
    <property type="component" value="Unplaced"/>
</dbReference>
<feature type="domain" description="NB-ARC" evidence="1">
    <location>
        <begin position="1"/>
        <end position="97"/>
    </location>
</feature>
<evidence type="ECO:0000313" key="2">
    <source>
        <dbReference type="Proteomes" id="UP000515121"/>
    </source>
</evidence>
<keyword evidence="2" id="KW-1185">Reference proteome</keyword>
<dbReference type="OrthoDB" id="988845at2759"/>
<dbReference type="KEGG" id="dzi:111276191"/>
<protein>
    <submittedName>
        <fullName evidence="3">Probable disease resistance protein At1g61300</fullName>
    </submittedName>
</protein>
<dbReference type="Gene3D" id="3.40.50.300">
    <property type="entry name" value="P-loop containing nucleotide triphosphate hydrolases"/>
    <property type="match status" value="1"/>
</dbReference>
<dbReference type="SUPFAM" id="SSF52540">
    <property type="entry name" value="P-loop containing nucleoside triphosphate hydrolases"/>
    <property type="match status" value="1"/>
</dbReference>
<name>A0A6P5WNY0_DURZI</name>
<evidence type="ECO:0000259" key="1">
    <source>
        <dbReference type="Pfam" id="PF00931"/>
    </source>
</evidence>